<protein>
    <recommendedName>
        <fullName evidence="2">Membrane-associated sensor domain-containing protein</fullName>
    </recommendedName>
</protein>
<feature type="transmembrane region" description="Helical" evidence="1">
    <location>
        <begin position="152"/>
        <end position="171"/>
    </location>
</feature>
<comment type="caution">
    <text evidence="3">The sequence shown here is derived from an EMBL/GenBank/DDBJ whole genome shotgun (WGS) entry which is preliminary data.</text>
</comment>
<feature type="transmembrane region" description="Helical" evidence="1">
    <location>
        <begin position="20"/>
        <end position="41"/>
    </location>
</feature>
<feature type="transmembrane region" description="Helical" evidence="1">
    <location>
        <begin position="81"/>
        <end position="101"/>
    </location>
</feature>
<evidence type="ECO:0000256" key="1">
    <source>
        <dbReference type="SAM" id="Phobius"/>
    </source>
</evidence>
<name>A0A1H0UML8_9HYPH</name>
<keyword evidence="1" id="KW-0472">Membrane</keyword>
<keyword evidence="1" id="KW-1133">Transmembrane helix</keyword>
<organism evidence="3 4">
    <name type="scientific">Filomicrobium insigne</name>
    <dbReference type="NCBI Taxonomy" id="418854"/>
    <lineage>
        <taxon>Bacteria</taxon>
        <taxon>Pseudomonadati</taxon>
        <taxon>Pseudomonadota</taxon>
        <taxon>Alphaproteobacteria</taxon>
        <taxon>Hyphomicrobiales</taxon>
        <taxon>Hyphomicrobiaceae</taxon>
        <taxon>Filomicrobium</taxon>
    </lineage>
</organism>
<dbReference type="Pfam" id="PF17158">
    <property type="entry name" value="MASE4"/>
    <property type="match status" value="1"/>
</dbReference>
<dbReference type="Proteomes" id="UP000198795">
    <property type="component" value="Unassembled WGS sequence"/>
</dbReference>
<feature type="domain" description="Membrane-associated sensor" evidence="2">
    <location>
        <begin position="48"/>
        <end position="223"/>
    </location>
</feature>
<feature type="transmembrane region" description="Helical" evidence="1">
    <location>
        <begin position="191"/>
        <end position="212"/>
    </location>
</feature>
<keyword evidence="4" id="KW-1185">Reference proteome</keyword>
<accession>A0A1H0UML8</accession>
<evidence type="ECO:0000313" key="3">
    <source>
        <dbReference type="EMBL" id="SDP67439.1"/>
    </source>
</evidence>
<gene>
    <name evidence="3" type="ORF">SAMN04488061_0003</name>
</gene>
<dbReference type="RefSeq" id="WP_170832511.1">
    <property type="nucleotide sequence ID" value="NZ_FNJC01000010.1"/>
</dbReference>
<feature type="transmembrane region" description="Helical" evidence="1">
    <location>
        <begin position="53"/>
        <end position="74"/>
    </location>
</feature>
<feature type="non-terminal residue" evidence="3">
    <location>
        <position position="225"/>
    </location>
</feature>
<proteinExistence type="predicted"/>
<evidence type="ECO:0000259" key="2">
    <source>
        <dbReference type="Pfam" id="PF17158"/>
    </source>
</evidence>
<feature type="transmembrane region" description="Helical" evidence="1">
    <location>
        <begin position="121"/>
        <end position="140"/>
    </location>
</feature>
<reference evidence="3 4" key="1">
    <citation type="submission" date="2016-10" db="EMBL/GenBank/DDBJ databases">
        <authorList>
            <person name="Varghese N."/>
            <person name="Submissions S."/>
        </authorList>
    </citation>
    <scope>NUCLEOTIDE SEQUENCE [LARGE SCALE GENOMIC DNA]</scope>
    <source>
        <strain evidence="3 4">CGMCC 1.6497</strain>
    </source>
</reference>
<dbReference type="InterPro" id="IPR033424">
    <property type="entry name" value="MASE4"/>
</dbReference>
<dbReference type="EMBL" id="FNJC01000010">
    <property type="protein sequence ID" value="SDP67439.1"/>
    <property type="molecule type" value="Genomic_DNA"/>
</dbReference>
<evidence type="ECO:0000313" key="4">
    <source>
        <dbReference type="Proteomes" id="UP000198795"/>
    </source>
</evidence>
<keyword evidence="1" id="KW-0812">Transmembrane</keyword>
<sequence length="225" mass="24226">MSLGPDSRLLTTSLPTDTQLRVIFAVVVVLVVALAVTAPYARQPTRGTEIFVPAYAAAIFMIELTTAAILLATFRVRGSMPLLVLASGYLLSGVLSVPWALTFPGIFQNVGLDEDLQSTAWIAAIRRIGFAAAIVGYAALDPRRTMRPPGQWILVAIAGIGVFVASALWVILAKGGDLPKFMADARNTTAIWAYIPAFSLTLYVIAFATLLARRRSTLDIWMCVV</sequence>